<sequence length="630" mass="70306">MYGPAPHRPKKTNFRRSRTGCESCRSIKKKCDEGKPTCQRCETKGTVCSYDSTPLQFRDANAWAAQKVKQVRGNRVQGICPPFTQNRIFPNESTGATGHQVADPVLESQPETRQSAPNHDLAQMPHLNRSQLKAVKKTDKQSSRYLALHPRPSLLGGSKEELYMTHFAIHVCDILPSSLEAVSSAAKGKTVLHNAAMAIGAANLANLQGGYTRHKSTGLQIWIPNPRHRLDALNYAGKVLSLATRGPSVGVDVLVSAHILLSFVELELGTFDGLHRYLGILDDLIYKTKDKLLGYEKGQDLLVAAVNSRTTQRYIVGPWSTSTAPSERETFWLGLERQVLSDSVSFQKAGSDAYLLIQRIYLIVTMQHNRKRPSPVMEALIKQFLPLIAPDLVPRHGEQLSELTLTQAHERSIAEIRHLSRLLSVLKPPSESLSKPGYFAEPEAIRFESHKRAMHAADYVFFQILCDENLVRNRAQPLGPCTLASDDWVINDQASHWLQILMRITRGLDIAKCAHRNMYRRGICSILFLVGLLRQDMNVFDLLEEVLDKILARGSGWEDATFPTLLARPTIQVVRDQLKLGRVILLASTTTEDFDKSRTIVSNRLGQVLLVHGIEANGELFDDAVPLGDE</sequence>
<dbReference type="GO" id="GO:0008270">
    <property type="term" value="F:zinc ion binding"/>
    <property type="evidence" value="ECO:0007669"/>
    <property type="project" value="InterPro"/>
</dbReference>
<dbReference type="InterPro" id="IPR001138">
    <property type="entry name" value="Zn2Cys6_DnaBD"/>
</dbReference>
<feature type="domain" description="Zn(2)-C6 fungal-type" evidence="2">
    <location>
        <begin position="20"/>
        <end position="50"/>
    </location>
</feature>
<dbReference type="GO" id="GO:0000981">
    <property type="term" value="F:DNA-binding transcription factor activity, RNA polymerase II-specific"/>
    <property type="evidence" value="ECO:0007669"/>
    <property type="project" value="InterPro"/>
</dbReference>
<dbReference type="PROSITE" id="PS50048">
    <property type="entry name" value="ZN2_CY6_FUNGAL_2"/>
    <property type="match status" value="1"/>
</dbReference>
<protein>
    <recommendedName>
        <fullName evidence="2">Zn(2)-C6 fungal-type domain-containing protein</fullName>
    </recommendedName>
</protein>
<dbReference type="SUPFAM" id="SSF57701">
    <property type="entry name" value="Zn2/Cys6 DNA-binding domain"/>
    <property type="match status" value="1"/>
</dbReference>
<evidence type="ECO:0000259" key="2">
    <source>
        <dbReference type="PROSITE" id="PS50048"/>
    </source>
</evidence>
<dbReference type="Pfam" id="PF00172">
    <property type="entry name" value="Zn_clus"/>
    <property type="match status" value="1"/>
</dbReference>
<dbReference type="SMART" id="SM00066">
    <property type="entry name" value="GAL4"/>
    <property type="match status" value="1"/>
</dbReference>
<keyword evidence="4" id="KW-1185">Reference proteome</keyword>
<evidence type="ECO:0000313" key="4">
    <source>
        <dbReference type="Proteomes" id="UP000005206"/>
    </source>
</evidence>
<name>C7ZA19_FUSV7</name>
<dbReference type="CDD" id="cd00067">
    <property type="entry name" value="GAL4"/>
    <property type="match status" value="1"/>
</dbReference>
<dbReference type="Gene3D" id="4.10.240.10">
    <property type="entry name" value="Zn(2)-C6 fungal-type DNA-binding domain"/>
    <property type="match status" value="1"/>
</dbReference>
<organism evidence="3 4">
    <name type="scientific">Fusarium vanettenii (strain ATCC MYA-4622 / CBS 123669 / FGSC 9596 / NRRL 45880 / 77-13-4)</name>
    <name type="common">Fusarium solani subsp. pisi</name>
    <dbReference type="NCBI Taxonomy" id="660122"/>
    <lineage>
        <taxon>Eukaryota</taxon>
        <taxon>Fungi</taxon>
        <taxon>Dikarya</taxon>
        <taxon>Ascomycota</taxon>
        <taxon>Pezizomycotina</taxon>
        <taxon>Sordariomycetes</taxon>
        <taxon>Hypocreomycetidae</taxon>
        <taxon>Hypocreales</taxon>
        <taxon>Nectriaceae</taxon>
        <taxon>Fusarium</taxon>
        <taxon>Fusarium solani species complex</taxon>
        <taxon>Fusarium vanettenii</taxon>
    </lineage>
</organism>
<proteinExistence type="predicted"/>
<dbReference type="VEuPathDB" id="FungiDB:NECHADRAFT_81944"/>
<dbReference type="PROSITE" id="PS00463">
    <property type="entry name" value="ZN2_CY6_FUNGAL_1"/>
    <property type="match status" value="1"/>
</dbReference>
<dbReference type="AlphaFoldDB" id="C7ZA19"/>
<dbReference type="InterPro" id="IPR036864">
    <property type="entry name" value="Zn2-C6_fun-type_DNA-bd_sf"/>
</dbReference>
<dbReference type="EMBL" id="GG698912">
    <property type="protein sequence ID" value="EEU39601.1"/>
    <property type="molecule type" value="Genomic_DNA"/>
</dbReference>
<dbReference type="InParanoid" id="C7ZA19"/>
<dbReference type="PANTHER" id="PTHR37534">
    <property type="entry name" value="TRANSCRIPTIONAL ACTIVATOR PROTEIN UGA3"/>
    <property type="match status" value="1"/>
</dbReference>
<dbReference type="HOGENOM" id="CLU_023526_0_0_1"/>
<dbReference type="GeneID" id="9672269"/>
<evidence type="ECO:0000256" key="1">
    <source>
        <dbReference type="ARBA" id="ARBA00023242"/>
    </source>
</evidence>
<keyword evidence="1" id="KW-0539">Nucleus</keyword>
<dbReference type="RefSeq" id="XP_003045314.1">
    <property type="nucleotide sequence ID" value="XM_003045268.1"/>
</dbReference>
<dbReference type="OMA" id="HASTNHL"/>
<dbReference type="PANTHER" id="PTHR37534:SF46">
    <property type="entry name" value="ZN(II)2CYS6 TRANSCRIPTION FACTOR (EUROFUNG)"/>
    <property type="match status" value="1"/>
</dbReference>
<evidence type="ECO:0000313" key="3">
    <source>
        <dbReference type="EMBL" id="EEU39601.1"/>
    </source>
</evidence>
<dbReference type="KEGG" id="nhe:NECHADRAFT_81944"/>
<dbReference type="Proteomes" id="UP000005206">
    <property type="component" value="Chromosome 6"/>
</dbReference>
<gene>
    <name evidence="3" type="ORF">NECHADRAFT_81944</name>
</gene>
<reference evidence="3 4" key="1">
    <citation type="journal article" date="2009" name="PLoS Genet.">
        <title>The genome of Nectria haematococca: contribution of supernumerary chromosomes to gene expansion.</title>
        <authorList>
            <person name="Coleman J.J."/>
            <person name="Rounsley S.D."/>
            <person name="Rodriguez-Carres M."/>
            <person name="Kuo A."/>
            <person name="Wasmann C.C."/>
            <person name="Grimwood J."/>
            <person name="Schmutz J."/>
            <person name="Taga M."/>
            <person name="White G.J."/>
            <person name="Zhou S."/>
            <person name="Schwartz D.C."/>
            <person name="Freitag M."/>
            <person name="Ma L.J."/>
            <person name="Danchin E.G."/>
            <person name="Henrissat B."/>
            <person name="Coutinho P.M."/>
            <person name="Nelson D.R."/>
            <person name="Straney D."/>
            <person name="Napoli C.A."/>
            <person name="Barker B.M."/>
            <person name="Gribskov M."/>
            <person name="Rep M."/>
            <person name="Kroken S."/>
            <person name="Molnar I."/>
            <person name="Rensing C."/>
            <person name="Kennell J.C."/>
            <person name="Zamora J."/>
            <person name="Farman M.L."/>
            <person name="Selker E.U."/>
            <person name="Salamov A."/>
            <person name="Shapiro H."/>
            <person name="Pangilinan J."/>
            <person name="Lindquist E."/>
            <person name="Lamers C."/>
            <person name="Grigoriev I.V."/>
            <person name="Geiser D.M."/>
            <person name="Covert S.F."/>
            <person name="Temporini E."/>
            <person name="Vanetten H.D."/>
        </authorList>
    </citation>
    <scope>NUCLEOTIDE SEQUENCE [LARGE SCALE GENOMIC DNA]</scope>
    <source>
        <strain evidence="4">ATCC MYA-4622 / CBS 123669 / FGSC 9596 / NRRL 45880 / 77-13-4</strain>
    </source>
</reference>
<dbReference type="OrthoDB" id="39175at2759"/>
<accession>C7ZA19</accession>